<dbReference type="AlphaFoldDB" id="A0A2X0MZH4"/>
<reference evidence="2" key="1">
    <citation type="submission" date="2016-10" db="EMBL/GenBank/DDBJ databases">
        <authorList>
            <person name="Jeantristanb JTB J.-T."/>
            <person name="Ricardo R."/>
        </authorList>
    </citation>
    <scope>NUCLEOTIDE SEQUENCE [LARGE SCALE GENOMIC DNA]</scope>
</reference>
<sequence>MFDITRITPPIRFLSDALVVPTFVLRSRPHPRNQGKTAIEVLLGKKPSLTHLQPFGSTAFEIFIEYNYHAGVQSSNEAYFAVPGEAPLVFRSIPSSAATGASRGAFVDVHISCLAGDISLDTKA</sequence>
<organism evidence="1 2">
    <name type="scientific">Microbotryum saponariae</name>
    <dbReference type="NCBI Taxonomy" id="289078"/>
    <lineage>
        <taxon>Eukaryota</taxon>
        <taxon>Fungi</taxon>
        <taxon>Dikarya</taxon>
        <taxon>Basidiomycota</taxon>
        <taxon>Pucciniomycotina</taxon>
        <taxon>Microbotryomycetes</taxon>
        <taxon>Microbotryales</taxon>
        <taxon>Microbotryaceae</taxon>
        <taxon>Microbotryum</taxon>
    </lineage>
</organism>
<keyword evidence="2" id="KW-1185">Reference proteome</keyword>
<proteinExistence type="predicted"/>
<gene>
    <name evidence="1" type="ORF">BZ3500_MVSOF-1268-A1-R1_CHR2-2G04738</name>
</gene>
<name>A0A2X0MZH4_9BASI</name>
<dbReference type="EMBL" id="FMWP01000010">
    <property type="protein sequence ID" value="SCZ87272.1"/>
    <property type="molecule type" value="Genomic_DNA"/>
</dbReference>
<dbReference type="Proteomes" id="UP000249723">
    <property type="component" value="Unassembled WGS sequence"/>
</dbReference>
<protein>
    <submittedName>
        <fullName evidence="1">BZ3500_MvSof-1268-A1-R1_Chr2-2g04738 protein</fullName>
    </submittedName>
</protein>
<evidence type="ECO:0000313" key="1">
    <source>
        <dbReference type="EMBL" id="SCZ87272.1"/>
    </source>
</evidence>
<evidence type="ECO:0000313" key="2">
    <source>
        <dbReference type="Proteomes" id="UP000249723"/>
    </source>
</evidence>
<dbReference type="STRING" id="289078.A0A2X0MZH4"/>
<accession>A0A2X0MZH4</accession>